<name>A0A226DST7_FOLCA</name>
<dbReference type="EMBL" id="LNIX01000012">
    <property type="protein sequence ID" value="OXA47761.1"/>
    <property type="molecule type" value="Genomic_DNA"/>
</dbReference>
<sequence length="261" mass="29303">MLKICYFISLFISITGVNGVIALTIYDPSLPPFLGSLLSLRENGWAFAKFMHLVTFTFQAWLFSVVGILFSLTVGNVFVGTLLCLNFYLVGLKCSIKRHPLSTILQLYKHLEILGLHLNLTFQDSILPATLLYLLTINILSTYLSISFQRSFKGFENVAHLIFPMFAIETTVAILGLGTMACLVNKRSAQCITRVRKVALSLESWQKNEKQRSGNKFYCKVVKARRPLKIRFASSFVAVSTPLVMISFCAKTTVRLILVQS</sequence>
<feature type="transmembrane region" description="Helical" evidence="1">
    <location>
        <begin position="126"/>
        <end position="146"/>
    </location>
</feature>
<feature type="transmembrane region" description="Helical" evidence="1">
    <location>
        <begin position="7"/>
        <end position="26"/>
    </location>
</feature>
<evidence type="ECO:0000313" key="2">
    <source>
        <dbReference type="EMBL" id="OXA47761.1"/>
    </source>
</evidence>
<reference evidence="2 3" key="1">
    <citation type="submission" date="2015-12" db="EMBL/GenBank/DDBJ databases">
        <title>The genome of Folsomia candida.</title>
        <authorList>
            <person name="Faddeeva A."/>
            <person name="Derks M.F."/>
            <person name="Anvar Y."/>
            <person name="Smit S."/>
            <person name="Van Straalen N."/>
            <person name="Roelofs D."/>
        </authorList>
    </citation>
    <scope>NUCLEOTIDE SEQUENCE [LARGE SCALE GENOMIC DNA]</scope>
    <source>
        <strain evidence="2 3">VU population</strain>
        <tissue evidence="2">Whole body</tissue>
    </source>
</reference>
<proteinExistence type="predicted"/>
<evidence type="ECO:0000256" key="1">
    <source>
        <dbReference type="SAM" id="Phobius"/>
    </source>
</evidence>
<protein>
    <submittedName>
        <fullName evidence="2">Uncharacterized protein</fullName>
    </submittedName>
</protein>
<evidence type="ECO:0000313" key="3">
    <source>
        <dbReference type="Proteomes" id="UP000198287"/>
    </source>
</evidence>
<keyword evidence="1" id="KW-0812">Transmembrane</keyword>
<organism evidence="2 3">
    <name type="scientific">Folsomia candida</name>
    <name type="common">Springtail</name>
    <dbReference type="NCBI Taxonomy" id="158441"/>
    <lineage>
        <taxon>Eukaryota</taxon>
        <taxon>Metazoa</taxon>
        <taxon>Ecdysozoa</taxon>
        <taxon>Arthropoda</taxon>
        <taxon>Hexapoda</taxon>
        <taxon>Collembola</taxon>
        <taxon>Entomobryomorpha</taxon>
        <taxon>Isotomoidea</taxon>
        <taxon>Isotomidae</taxon>
        <taxon>Proisotominae</taxon>
        <taxon>Folsomia</taxon>
    </lineage>
</organism>
<accession>A0A226DST7</accession>
<keyword evidence="1" id="KW-0472">Membrane</keyword>
<keyword evidence="3" id="KW-1185">Reference proteome</keyword>
<keyword evidence="1" id="KW-1133">Transmembrane helix</keyword>
<dbReference type="AlphaFoldDB" id="A0A226DST7"/>
<comment type="caution">
    <text evidence="2">The sequence shown here is derived from an EMBL/GenBank/DDBJ whole genome shotgun (WGS) entry which is preliminary data.</text>
</comment>
<feature type="transmembrane region" description="Helical" evidence="1">
    <location>
        <begin position="232"/>
        <end position="258"/>
    </location>
</feature>
<feature type="transmembrane region" description="Helical" evidence="1">
    <location>
        <begin position="60"/>
        <end position="89"/>
    </location>
</feature>
<gene>
    <name evidence="2" type="ORF">Fcan01_17468</name>
</gene>
<feature type="transmembrane region" description="Helical" evidence="1">
    <location>
        <begin position="158"/>
        <end position="184"/>
    </location>
</feature>
<dbReference type="Proteomes" id="UP000198287">
    <property type="component" value="Unassembled WGS sequence"/>
</dbReference>